<evidence type="ECO:0000313" key="4">
    <source>
        <dbReference type="Proteomes" id="UP001597542"/>
    </source>
</evidence>
<dbReference type="EC" id="4.2.1.-" evidence="3"/>
<dbReference type="Gene3D" id="3.10.129.10">
    <property type="entry name" value="Hotdog Thioesterase"/>
    <property type="match status" value="1"/>
</dbReference>
<dbReference type="PANTHER" id="PTHR30272:SF1">
    <property type="entry name" value="3-HYDROXYACYL-[ACYL-CARRIER-PROTEIN] DEHYDRATASE"/>
    <property type="match status" value="1"/>
</dbReference>
<dbReference type="GO" id="GO:0016829">
    <property type="term" value="F:lyase activity"/>
    <property type="evidence" value="ECO:0007669"/>
    <property type="project" value="UniProtKB-KW"/>
</dbReference>
<dbReference type="EMBL" id="JBHUKQ010000015">
    <property type="protein sequence ID" value="MFD2484370.1"/>
    <property type="molecule type" value="Genomic_DNA"/>
</dbReference>
<dbReference type="Proteomes" id="UP001597542">
    <property type="component" value="Unassembled WGS sequence"/>
</dbReference>
<name>A0ABW5I5I0_9PSEU</name>
<dbReference type="InterPro" id="IPR013114">
    <property type="entry name" value="FabA_FabZ"/>
</dbReference>
<organism evidence="3 4">
    <name type="scientific">Amycolatopsis albidoflavus</name>
    <dbReference type="NCBI Taxonomy" id="102226"/>
    <lineage>
        <taxon>Bacteria</taxon>
        <taxon>Bacillati</taxon>
        <taxon>Actinomycetota</taxon>
        <taxon>Actinomycetes</taxon>
        <taxon>Pseudonocardiales</taxon>
        <taxon>Pseudonocardiaceae</taxon>
        <taxon>Amycolatopsis</taxon>
    </lineage>
</organism>
<reference evidence="4" key="1">
    <citation type="journal article" date="2019" name="Int. J. Syst. Evol. Microbiol.">
        <title>The Global Catalogue of Microorganisms (GCM) 10K type strain sequencing project: providing services to taxonomists for standard genome sequencing and annotation.</title>
        <authorList>
            <consortium name="The Broad Institute Genomics Platform"/>
            <consortium name="The Broad Institute Genome Sequencing Center for Infectious Disease"/>
            <person name="Wu L."/>
            <person name="Ma J."/>
        </authorList>
    </citation>
    <scope>NUCLEOTIDE SEQUENCE [LARGE SCALE GENOMIC DNA]</scope>
    <source>
        <strain evidence="4">CGMCC 4.7638</strain>
    </source>
</reference>
<gene>
    <name evidence="3" type="ORF">ACFSUT_29120</name>
</gene>
<comment type="caution">
    <text evidence="3">The sequence shown here is derived from an EMBL/GenBank/DDBJ whole genome shotgun (WGS) entry which is preliminary data.</text>
</comment>
<proteinExistence type="inferred from homology"/>
<sequence>MTGGVCLDFGDISALLPHGRAMVLVDRIWIAADGRSAVATKAVSGTEYCFREADAGCGYPESLVVESFGQTAAVLWLHGRAGDGRLPMFAAARDCVFTGRVPPGTTLTHELELEHASDGSAMVSGRTRAGAEPVATFGSLIAVARAAPGTDAEDGPPGREER</sequence>
<evidence type="ECO:0000256" key="1">
    <source>
        <dbReference type="ARBA" id="ARBA00009174"/>
    </source>
</evidence>
<dbReference type="InterPro" id="IPR029069">
    <property type="entry name" value="HotDog_dom_sf"/>
</dbReference>
<keyword evidence="4" id="KW-1185">Reference proteome</keyword>
<evidence type="ECO:0000256" key="2">
    <source>
        <dbReference type="ARBA" id="ARBA00023239"/>
    </source>
</evidence>
<dbReference type="RefSeq" id="WP_344274904.1">
    <property type="nucleotide sequence ID" value="NZ_BAAAHV010000012.1"/>
</dbReference>
<accession>A0ABW5I5I0</accession>
<keyword evidence="2 3" id="KW-0456">Lyase</keyword>
<dbReference type="SUPFAM" id="SSF54637">
    <property type="entry name" value="Thioesterase/thiol ester dehydrase-isomerase"/>
    <property type="match status" value="1"/>
</dbReference>
<evidence type="ECO:0000313" key="3">
    <source>
        <dbReference type="EMBL" id="MFD2484370.1"/>
    </source>
</evidence>
<comment type="similarity">
    <text evidence="1">Belongs to the thioester dehydratase family. FabZ subfamily.</text>
</comment>
<dbReference type="Pfam" id="PF07977">
    <property type="entry name" value="FabA"/>
    <property type="match status" value="1"/>
</dbReference>
<protein>
    <submittedName>
        <fullName evidence="3">3-hydroxyacyl-ACP dehydratase FabZ family protein</fullName>
        <ecNumber evidence="3">4.2.1.-</ecNumber>
    </submittedName>
</protein>
<dbReference type="PANTHER" id="PTHR30272">
    <property type="entry name" value="3-HYDROXYACYL-[ACYL-CARRIER-PROTEIN] DEHYDRATASE"/>
    <property type="match status" value="1"/>
</dbReference>